<dbReference type="Gene3D" id="3.30.70.100">
    <property type="match status" value="1"/>
</dbReference>
<gene>
    <name evidence="2" type="ORF">C8D85_1037</name>
</gene>
<organism evidence="2 3">
    <name type="scientific">Marinomonas communis</name>
    <dbReference type="NCBI Taxonomy" id="28254"/>
    <lineage>
        <taxon>Bacteria</taxon>
        <taxon>Pseudomonadati</taxon>
        <taxon>Pseudomonadota</taxon>
        <taxon>Gammaproteobacteria</taxon>
        <taxon>Oceanospirillales</taxon>
        <taxon>Oceanospirillaceae</taxon>
        <taxon>Marinomonas</taxon>
    </lineage>
</organism>
<keyword evidence="2" id="KW-0560">Oxidoreductase</keyword>
<dbReference type="AlphaFoldDB" id="A0A4R6XF09"/>
<proteinExistence type="predicted"/>
<comment type="caution">
    <text evidence="2">The sequence shown here is derived from an EMBL/GenBank/DDBJ whole genome shotgun (WGS) entry which is preliminary data.</text>
</comment>
<keyword evidence="3" id="KW-1185">Reference proteome</keyword>
<accession>A0A4R6XF09</accession>
<dbReference type="GO" id="GO:0005829">
    <property type="term" value="C:cytosol"/>
    <property type="evidence" value="ECO:0007669"/>
    <property type="project" value="TreeGrafter"/>
</dbReference>
<dbReference type="SUPFAM" id="SSF54909">
    <property type="entry name" value="Dimeric alpha+beta barrel"/>
    <property type="match status" value="1"/>
</dbReference>
<evidence type="ECO:0000313" key="2">
    <source>
        <dbReference type="EMBL" id="TDR15663.1"/>
    </source>
</evidence>
<dbReference type="InterPro" id="IPR011008">
    <property type="entry name" value="Dimeric_a/b-barrel"/>
</dbReference>
<dbReference type="EMBL" id="SNZA01000001">
    <property type="protein sequence ID" value="TDR15663.1"/>
    <property type="molecule type" value="Genomic_DNA"/>
</dbReference>
<dbReference type="PROSITE" id="PS51725">
    <property type="entry name" value="ABM"/>
    <property type="match status" value="1"/>
</dbReference>
<dbReference type="PANTHER" id="PTHR33336:SF3">
    <property type="entry name" value="ABM DOMAIN-CONTAINING PROTEIN"/>
    <property type="match status" value="1"/>
</dbReference>
<dbReference type="InterPro" id="IPR007138">
    <property type="entry name" value="ABM_dom"/>
</dbReference>
<name>A0A4R6XF09_9GAMM</name>
<dbReference type="RefSeq" id="WP_133560260.1">
    <property type="nucleotide sequence ID" value="NZ_JAJGNH010000001.1"/>
</dbReference>
<dbReference type="Pfam" id="PF03992">
    <property type="entry name" value="ABM"/>
    <property type="match status" value="1"/>
</dbReference>
<sequence>MIHVIATIDAKPDCKQAILTELLAIRPEVLLEDGCLEYTPLALRPNTLGMEVTNHPNRLTLVEKWASEEHLKRHLETEHFLRYKAATEGLVEAVSINVFEPLA</sequence>
<dbReference type="PANTHER" id="PTHR33336">
    <property type="entry name" value="QUINOL MONOOXYGENASE YGIN-RELATED"/>
    <property type="match status" value="1"/>
</dbReference>
<protein>
    <submittedName>
        <fullName evidence="2">Quinol monooxygenase YgiN</fullName>
    </submittedName>
</protein>
<evidence type="ECO:0000313" key="3">
    <source>
        <dbReference type="Proteomes" id="UP000295729"/>
    </source>
</evidence>
<dbReference type="InterPro" id="IPR050744">
    <property type="entry name" value="AI-2_Isomerase_LsrG"/>
</dbReference>
<reference evidence="2 3" key="1">
    <citation type="submission" date="2019-03" db="EMBL/GenBank/DDBJ databases">
        <title>Genomic Encyclopedia of Type Strains, Phase IV (KMG-IV): sequencing the most valuable type-strain genomes for metagenomic binning, comparative biology and taxonomic classification.</title>
        <authorList>
            <person name="Goeker M."/>
        </authorList>
    </citation>
    <scope>NUCLEOTIDE SEQUENCE [LARGE SCALE GENOMIC DNA]</scope>
    <source>
        <strain evidence="2 3">DSM 5604</strain>
    </source>
</reference>
<keyword evidence="2" id="KW-0503">Monooxygenase</keyword>
<dbReference type="OrthoDB" id="9812192at2"/>
<evidence type="ECO:0000259" key="1">
    <source>
        <dbReference type="PROSITE" id="PS51725"/>
    </source>
</evidence>
<dbReference type="GO" id="GO:0004497">
    <property type="term" value="F:monooxygenase activity"/>
    <property type="evidence" value="ECO:0007669"/>
    <property type="project" value="UniProtKB-KW"/>
</dbReference>
<feature type="domain" description="ABM" evidence="1">
    <location>
        <begin position="2"/>
        <end position="99"/>
    </location>
</feature>
<dbReference type="Proteomes" id="UP000295729">
    <property type="component" value="Unassembled WGS sequence"/>
</dbReference>